<dbReference type="SUPFAM" id="SSF56524">
    <property type="entry name" value="Oxidoreductase molybdopterin-binding domain"/>
    <property type="match status" value="1"/>
</dbReference>
<reference evidence="2 3" key="2">
    <citation type="journal article" date="2012" name="Stand. Genomic Sci.">
        <title>Complete genome sequence of the aquatic bacterium Runella slithyformis type strain (LSU 4(T)).</title>
        <authorList>
            <person name="Copeland A."/>
            <person name="Zhang X."/>
            <person name="Misra M."/>
            <person name="Lapidus A."/>
            <person name="Nolan M."/>
            <person name="Lucas S."/>
            <person name="Deshpande S."/>
            <person name="Cheng J.F."/>
            <person name="Tapia R."/>
            <person name="Goodwin L.A."/>
            <person name="Pitluck S."/>
            <person name="Liolios K."/>
            <person name="Pagani I."/>
            <person name="Ivanova N."/>
            <person name="Mikhailova N."/>
            <person name="Pati A."/>
            <person name="Chen A."/>
            <person name="Palaniappan K."/>
            <person name="Land M."/>
            <person name="Hauser L."/>
            <person name="Pan C."/>
            <person name="Jeffries C.D."/>
            <person name="Detter J.C."/>
            <person name="Brambilla E.M."/>
            <person name="Rohde M."/>
            <person name="Djao O.D."/>
            <person name="Goker M."/>
            <person name="Sikorski J."/>
            <person name="Tindall B.J."/>
            <person name="Woyke T."/>
            <person name="Bristow J."/>
            <person name="Eisen J.A."/>
            <person name="Markowitz V."/>
            <person name="Hugenholtz P."/>
            <person name="Kyrpides N.C."/>
            <person name="Klenk H.P."/>
            <person name="Mavromatis K."/>
        </authorList>
    </citation>
    <scope>NUCLEOTIDE SEQUENCE [LARGE SCALE GENOMIC DNA]</scope>
    <source>
        <strain evidence="3">ATCC 29530 / DSM 19594 / LMG 11500 / NCIMB 11436 / LSU 4</strain>
    </source>
</reference>
<proteinExistence type="predicted"/>
<keyword evidence="3" id="KW-1185">Reference proteome</keyword>
<reference evidence="3" key="1">
    <citation type="submission" date="2011-06" db="EMBL/GenBank/DDBJ databases">
        <title>The complete genome of chromosome of Runella slithyformis DSM 19594.</title>
        <authorList>
            <consortium name="US DOE Joint Genome Institute (JGI-PGF)"/>
            <person name="Lucas S."/>
            <person name="Han J."/>
            <person name="Lapidus A."/>
            <person name="Bruce D."/>
            <person name="Goodwin L."/>
            <person name="Pitluck S."/>
            <person name="Peters L."/>
            <person name="Kyrpides N."/>
            <person name="Mavromatis K."/>
            <person name="Ivanova N."/>
            <person name="Ovchinnikova G."/>
            <person name="Zhang X."/>
            <person name="Misra M."/>
            <person name="Detter J.C."/>
            <person name="Tapia R."/>
            <person name="Han C."/>
            <person name="Land M."/>
            <person name="Hauser L."/>
            <person name="Markowitz V."/>
            <person name="Cheng J.-F."/>
            <person name="Hugenholtz P."/>
            <person name="Woyke T."/>
            <person name="Wu D."/>
            <person name="Tindall B."/>
            <person name="Faehrich R."/>
            <person name="Brambilla E."/>
            <person name="Klenk H.-P."/>
            <person name="Eisen J.A."/>
        </authorList>
    </citation>
    <scope>NUCLEOTIDE SEQUENCE [LARGE SCALE GENOMIC DNA]</scope>
    <source>
        <strain evidence="3">ATCC 29530 / DSM 19594 / LMG 11500 / NCIMB 11436 / LSU 4</strain>
    </source>
</reference>
<dbReference type="Proteomes" id="UP000000493">
    <property type="component" value="Chromosome"/>
</dbReference>
<accession>A0A7U4E7V8</accession>
<evidence type="ECO:0000259" key="1">
    <source>
        <dbReference type="Pfam" id="PF00174"/>
    </source>
</evidence>
<dbReference type="InterPro" id="IPR000572">
    <property type="entry name" value="OxRdtase_Mopterin-bd_dom"/>
</dbReference>
<name>A0A7U4E7V8_RUNSL</name>
<dbReference type="EMBL" id="CP002859">
    <property type="protein sequence ID" value="AEI50594.1"/>
    <property type="molecule type" value="Genomic_DNA"/>
</dbReference>
<dbReference type="RefSeq" id="WP_013929891.1">
    <property type="nucleotide sequence ID" value="NC_015703.1"/>
</dbReference>
<organism evidence="2 3">
    <name type="scientific">Runella slithyformis (strain ATCC 29530 / DSM 19594 / LMG 11500 / NCIMB 11436 / LSU 4)</name>
    <dbReference type="NCBI Taxonomy" id="761193"/>
    <lineage>
        <taxon>Bacteria</taxon>
        <taxon>Pseudomonadati</taxon>
        <taxon>Bacteroidota</taxon>
        <taxon>Cytophagia</taxon>
        <taxon>Cytophagales</taxon>
        <taxon>Spirosomataceae</taxon>
        <taxon>Runella</taxon>
    </lineage>
</organism>
<sequence>MKKAVIMLVLAAFNAAAQKKESPKLKVSGLVENTMTLSAEELKAKKVVSGKAFKVVSTEGQVKKTIAAFRGVSLKSLVDEAKIVIPNPKERGQFYVSVTGADGHKVIFSWSELYNGTAGDKALVLFEENSQPIAKDGSFSLITTTDIFTETRYVKSIKNIEIGKIR</sequence>
<dbReference type="KEGG" id="rsi:Runsl_4251"/>
<gene>
    <name evidence="2" type="ordered locus">Runsl_4251</name>
</gene>
<dbReference type="InterPro" id="IPR036374">
    <property type="entry name" value="OxRdtase_Mopterin-bd_sf"/>
</dbReference>
<dbReference type="Pfam" id="PF00174">
    <property type="entry name" value="Oxidored_molyb"/>
    <property type="match status" value="1"/>
</dbReference>
<protein>
    <recommendedName>
        <fullName evidence="1">Oxidoreductase molybdopterin-binding domain-containing protein</fullName>
    </recommendedName>
</protein>
<evidence type="ECO:0000313" key="2">
    <source>
        <dbReference type="EMBL" id="AEI50594.1"/>
    </source>
</evidence>
<dbReference type="AlphaFoldDB" id="A0A7U4E7V8"/>
<feature type="domain" description="Oxidoreductase molybdopterin-binding" evidence="1">
    <location>
        <begin position="20"/>
        <end position="162"/>
    </location>
</feature>
<dbReference type="Gene3D" id="3.90.420.10">
    <property type="entry name" value="Oxidoreductase, molybdopterin-binding domain"/>
    <property type="match status" value="1"/>
</dbReference>
<evidence type="ECO:0000313" key="3">
    <source>
        <dbReference type="Proteomes" id="UP000000493"/>
    </source>
</evidence>